<organism evidence="2 3">
    <name type="scientific">Hepatospora eriocheir</name>
    <dbReference type="NCBI Taxonomy" id="1081669"/>
    <lineage>
        <taxon>Eukaryota</taxon>
        <taxon>Fungi</taxon>
        <taxon>Fungi incertae sedis</taxon>
        <taxon>Microsporidia</taxon>
        <taxon>Hepatosporidae</taxon>
        <taxon>Hepatospora</taxon>
    </lineage>
</organism>
<keyword evidence="1" id="KW-0472">Membrane</keyword>
<evidence type="ECO:0000256" key="1">
    <source>
        <dbReference type="SAM" id="Phobius"/>
    </source>
</evidence>
<proteinExistence type="predicted"/>
<feature type="transmembrane region" description="Helical" evidence="1">
    <location>
        <begin position="47"/>
        <end position="72"/>
    </location>
</feature>
<feature type="transmembrane region" description="Helical" evidence="1">
    <location>
        <begin position="269"/>
        <end position="291"/>
    </location>
</feature>
<keyword evidence="1" id="KW-0812">Transmembrane</keyword>
<evidence type="ECO:0000313" key="3">
    <source>
        <dbReference type="Proteomes" id="UP000192501"/>
    </source>
</evidence>
<reference evidence="2 3" key="1">
    <citation type="journal article" date="2017" name="Environ. Microbiol.">
        <title>Decay of the glycolytic pathway and adaptation to intranuclear parasitism within Enterocytozoonidae microsporidia.</title>
        <authorList>
            <person name="Wiredu Boakye D."/>
            <person name="Jaroenlak P."/>
            <person name="Prachumwat A."/>
            <person name="Williams T.A."/>
            <person name="Bateman K.S."/>
            <person name="Itsathitphaisarn O."/>
            <person name="Sritunyalucksana K."/>
            <person name="Paszkiewicz K.H."/>
            <person name="Moore K.A."/>
            <person name="Stentiford G.D."/>
            <person name="Williams B.A."/>
        </authorList>
    </citation>
    <scope>NUCLEOTIDE SEQUENCE [LARGE SCALE GENOMIC DNA]</scope>
    <source>
        <strain evidence="3">canceri</strain>
    </source>
</reference>
<accession>A0A1X0QHN4</accession>
<feature type="transmembrane region" description="Helical" evidence="1">
    <location>
        <begin position="208"/>
        <end position="228"/>
    </location>
</feature>
<name>A0A1X0QHN4_9MICR</name>
<protein>
    <submittedName>
        <fullName evidence="2">Uncharacterized protein</fullName>
    </submittedName>
</protein>
<feature type="transmembrane region" description="Helical" evidence="1">
    <location>
        <begin position="16"/>
        <end position="35"/>
    </location>
</feature>
<dbReference type="EMBL" id="LTAI01000241">
    <property type="protein sequence ID" value="ORD99282.1"/>
    <property type="molecule type" value="Genomic_DNA"/>
</dbReference>
<sequence length="311" mass="36767">MEDIRKMIYKLNVQSILLHIAAFVIKNMLVFLMLIKRKDGILDIFDIGYYGVLFLGFNIGLYVIIILNLLFSNIKAHGFKYIILLKFYYLVMLYNQFIKADLNSSCRKFGLSYFNFSKLKEEYCLCLISLLEIIVMIKLTSKIGELIIKSTKGIYFEDFFLQTIYRNEIKTFRNVFLMILLLILLINFYIFIVVTCMGIISIEIDEGFIFYRIFTVIILVGIVATLNINESHEYFKELRICSLIFHIFGLIKSIFLITQEEGDYKTLKIYLTESIQVLLAIFYSIGAYYLIFDIKHFDRSRYSETRRFIIK</sequence>
<comment type="caution">
    <text evidence="2">The sequence shown here is derived from an EMBL/GenBank/DDBJ whole genome shotgun (WGS) entry which is preliminary data.</text>
</comment>
<feature type="transmembrane region" description="Helical" evidence="1">
    <location>
        <begin position="175"/>
        <end position="202"/>
    </location>
</feature>
<dbReference type="VEuPathDB" id="MicrosporidiaDB:HERIO_1687"/>
<keyword evidence="1" id="KW-1133">Transmembrane helix</keyword>
<gene>
    <name evidence="2" type="ORF">A0H76_1110</name>
</gene>
<feature type="transmembrane region" description="Helical" evidence="1">
    <location>
        <begin position="240"/>
        <end position="257"/>
    </location>
</feature>
<dbReference type="Proteomes" id="UP000192501">
    <property type="component" value="Unassembled WGS sequence"/>
</dbReference>
<dbReference type="AlphaFoldDB" id="A0A1X0QHN4"/>
<dbReference type="VEuPathDB" id="MicrosporidiaDB:HERIO_1686"/>
<dbReference type="VEuPathDB" id="MicrosporidiaDB:A0H76_1110"/>
<evidence type="ECO:0000313" key="2">
    <source>
        <dbReference type="EMBL" id="ORD99282.1"/>
    </source>
</evidence>